<dbReference type="Proteomes" id="UP000643405">
    <property type="component" value="Unassembled WGS sequence"/>
</dbReference>
<protein>
    <submittedName>
        <fullName evidence="3">Tripartite tricarboxylate transporter permease</fullName>
    </submittedName>
</protein>
<feature type="domain" description="DUF112" evidence="2">
    <location>
        <begin position="20"/>
        <end position="447"/>
    </location>
</feature>
<feature type="transmembrane region" description="Helical" evidence="1">
    <location>
        <begin position="138"/>
        <end position="158"/>
    </location>
</feature>
<reference evidence="3" key="1">
    <citation type="submission" date="2020-09" db="EMBL/GenBank/DDBJ databases">
        <title>Genome seq and assembly of Tianweitania sp.</title>
        <authorList>
            <person name="Chhetri G."/>
        </authorList>
    </citation>
    <scope>NUCLEOTIDE SEQUENCE</scope>
    <source>
        <strain evidence="3">Rool2</strain>
    </source>
</reference>
<dbReference type="Pfam" id="PF01970">
    <property type="entry name" value="TctA"/>
    <property type="match status" value="1"/>
</dbReference>
<feature type="transmembrane region" description="Helical" evidence="1">
    <location>
        <begin position="316"/>
        <end position="335"/>
    </location>
</feature>
<feature type="transmembrane region" description="Helical" evidence="1">
    <location>
        <begin position="204"/>
        <end position="223"/>
    </location>
</feature>
<comment type="caution">
    <text evidence="3">The sequence shown here is derived from an EMBL/GenBank/DDBJ whole genome shotgun (WGS) entry which is preliminary data.</text>
</comment>
<feature type="transmembrane region" description="Helical" evidence="1">
    <location>
        <begin position="20"/>
        <end position="49"/>
    </location>
</feature>
<feature type="transmembrane region" description="Helical" evidence="1">
    <location>
        <begin position="355"/>
        <end position="378"/>
    </location>
</feature>
<dbReference type="PANTHER" id="PTHR35342:SF5">
    <property type="entry name" value="TRICARBOXYLIC TRANSPORT PROTEIN"/>
    <property type="match status" value="1"/>
</dbReference>
<accession>A0A8J6PYB6</accession>
<proteinExistence type="predicted"/>
<keyword evidence="1" id="KW-0472">Membrane</keyword>
<dbReference type="PANTHER" id="PTHR35342">
    <property type="entry name" value="TRICARBOXYLIC TRANSPORT PROTEIN"/>
    <property type="match status" value="1"/>
</dbReference>
<keyword evidence="1" id="KW-1133">Transmembrane helix</keyword>
<feature type="transmembrane region" description="Helical" evidence="1">
    <location>
        <begin position="477"/>
        <end position="497"/>
    </location>
</feature>
<feature type="transmembrane region" description="Helical" evidence="1">
    <location>
        <begin position="165"/>
        <end position="184"/>
    </location>
</feature>
<evidence type="ECO:0000313" key="3">
    <source>
        <dbReference type="EMBL" id="MBD0413420.1"/>
    </source>
</evidence>
<evidence type="ECO:0000313" key="4">
    <source>
        <dbReference type="Proteomes" id="UP000643405"/>
    </source>
</evidence>
<evidence type="ECO:0000259" key="2">
    <source>
        <dbReference type="Pfam" id="PF01970"/>
    </source>
</evidence>
<organism evidence="3 4">
    <name type="scientific">Oryzicola mucosus</name>
    <dbReference type="NCBI Taxonomy" id="2767425"/>
    <lineage>
        <taxon>Bacteria</taxon>
        <taxon>Pseudomonadati</taxon>
        <taxon>Pseudomonadota</taxon>
        <taxon>Alphaproteobacteria</taxon>
        <taxon>Hyphomicrobiales</taxon>
        <taxon>Phyllobacteriaceae</taxon>
        <taxon>Oryzicola</taxon>
    </lineage>
</organism>
<keyword evidence="1" id="KW-0812">Transmembrane</keyword>
<keyword evidence="4" id="KW-1185">Reference proteome</keyword>
<feature type="transmembrane region" description="Helical" evidence="1">
    <location>
        <begin position="413"/>
        <end position="432"/>
    </location>
</feature>
<dbReference type="AlphaFoldDB" id="A0A8J6PYB6"/>
<dbReference type="EMBL" id="JACVVX010000001">
    <property type="protein sequence ID" value="MBD0413420.1"/>
    <property type="molecule type" value="Genomic_DNA"/>
</dbReference>
<feature type="transmembrane region" description="Helical" evidence="1">
    <location>
        <begin position="439"/>
        <end position="457"/>
    </location>
</feature>
<feature type="transmembrane region" description="Helical" evidence="1">
    <location>
        <begin position="390"/>
        <end position="407"/>
    </location>
</feature>
<name>A0A8J6PYB6_9HYPH</name>
<evidence type="ECO:0000256" key="1">
    <source>
        <dbReference type="SAM" id="Phobius"/>
    </source>
</evidence>
<sequence length="514" mass="53460">MDTFSLLGQGLITAMDPYNLLYALIGVTLGTAVGVLPGIGPALTVALLLPVTYKLDPAGSLIMFAGIYYGGMYGGSTTSILLNTPGESASIVTALEGNKMARKGRGGPALATAAIGSFVAGLLATLGLAFIAPTVVKFALSFGPSEYFALMLLAFMTVSAAFGDSTLRGITSLLVGLGLGLIGIDQLTGQARLTFGMPNLFDGISVTTLAVALFAIGETLAVVSSKLAADEKVESVKGSVWMTKQDWKRSWMPWLRGTAIGFPIGAMPAGGADVSSFLSYSTERNFSKHPEEFGHGAIEGVAGPEAANNASAAGTLVPLLTLGLPTTATAAIMLAGFQQFGLQPGPLLFATNAPLVWGLIASLLVANFMLLVLNLPLIGLWVKLLSIPHYWLYAGILVFATLGTIGADGSTFFLGPIPVSFGLLLLTLFGILGYGLRRFGYPIAPVVVGLILGPMAEKSLRQALQISQGDPSALFKSWIAIVLWILAALAVLVPLYLRARGKGKVLAQFGTDED</sequence>
<dbReference type="InterPro" id="IPR002823">
    <property type="entry name" value="DUF112_TM"/>
</dbReference>
<gene>
    <name evidence="3" type="ORF">ICI42_01955</name>
</gene>
<feature type="transmembrane region" description="Helical" evidence="1">
    <location>
        <begin position="109"/>
        <end position="132"/>
    </location>
</feature>
<dbReference type="RefSeq" id="WP_188162855.1">
    <property type="nucleotide sequence ID" value="NZ_JACVVX010000001.1"/>
</dbReference>